<keyword evidence="1" id="KW-0539">Nucleus</keyword>
<name>A0A9P8V225_9PEZI</name>
<protein>
    <recommendedName>
        <fullName evidence="3">Zn(2)-C6 fungal-type domain-containing protein</fullName>
    </recommendedName>
</protein>
<sequence length="413" mass="46121">MKRFGHKKSRNGCVRCKQRRCDEKAPCSACSRHRVPCSLSPDAPPTAVRPMRRGKHSAGGDSASTSQSPETDISSVAWPDKVNSETLIPYSSKFHQGVQEDRAEDWAADLEMMHHYATIAHATFTNCDEVRQALQTDVVHMAMRFRFLLQQILAFAGFHLAYTRPDQRQSYALKASTHHDRAIAGMRAALGGSITQENCHALYAGSIFLIISTFATFPSFEVHNKDFSPVDGIVDVLKLIDGISCLLQTADGDLRSGPLEKLFAARYAQPGPMPERLQELSERLNAFMQQLRLWSHVSTSEELEVVREMTQAMIRVLDEVGHRPSPSASIELRAVFSWPIAVSNKHLDLIMQRHPAALVTLAYYLVIVSYAAESCWFLEGWAFSVGSSLKHILEGSVYEEAMEWPMGTIMAQP</sequence>
<evidence type="ECO:0000259" key="3">
    <source>
        <dbReference type="SMART" id="SM00066"/>
    </source>
</evidence>
<dbReference type="InterPro" id="IPR053157">
    <property type="entry name" value="Sterol_Uptake_Regulator"/>
</dbReference>
<dbReference type="SUPFAM" id="SSF57701">
    <property type="entry name" value="Zn2/Cys6 DNA-binding domain"/>
    <property type="match status" value="1"/>
</dbReference>
<dbReference type="InterPro" id="IPR021858">
    <property type="entry name" value="Fun_TF"/>
</dbReference>
<feature type="compositionally biased region" description="Polar residues" evidence="2">
    <location>
        <begin position="62"/>
        <end position="74"/>
    </location>
</feature>
<keyword evidence="5" id="KW-1185">Reference proteome</keyword>
<dbReference type="GO" id="GO:0001228">
    <property type="term" value="F:DNA-binding transcription activator activity, RNA polymerase II-specific"/>
    <property type="evidence" value="ECO:0007669"/>
    <property type="project" value="TreeGrafter"/>
</dbReference>
<dbReference type="EMBL" id="JAGSXJ010000038">
    <property type="protein sequence ID" value="KAH6665307.1"/>
    <property type="molecule type" value="Genomic_DNA"/>
</dbReference>
<dbReference type="Pfam" id="PF11951">
    <property type="entry name" value="Fungal_trans_2"/>
    <property type="match status" value="1"/>
</dbReference>
<dbReference type="SMART" id="SM00066">
    <property type="entry name" value="GAL4"/>
    <property type="match status" value="1"/>
</dbReference>
<dbReference type="PANTHER" id="PTHR47784">
    <property type="entry name" value="STEROL UPTAKE CONTROL PROTEIN 2"/>
    <property type="match status" value="1"/>
</dbReference>
<dbReference type="Proteomes" id="UP000770015">
    <property type="component" value="Unassembled WGS sequence"/>
</dbReference>
<dbReference type="GO" id="GO:0008270">
    <property type="term" value="F:zinc ion binding"/>
    <property type="evidence" value="ECO:0007669"/>
    <property type="project" value="InterPro"/>
</dbReference>
<feature type="domain" description="Zn(2)-C6 fungal-type" evidence="3">
    <location>
        <begin position="7"/>
        <end position="48"/>
    </location>
</feature>
<gene>
    <name evidence="4" type="ORF">F5X68DRAFT_177269</name>
</gene>
<feature type="region of interest" description="Disordered" evidence="2">
    <location>
        <begin position="32"/>
        <end position="74"/>
    </location>
</feature>
<dbReference type="AlphaFoldDB" id="A0A9P8V225"/>
<dbReference type="InterPro" id="IPR036864">
    <property type="entry name" value="Zn2-C6_fun-type_DNA-bd_sf"/>
</dbReference>
<dbReference type="PANTHER" id="PTHR47784:SF5">
    <property type="entry name" value="STEROL UPTAKE CONTROL PROTEIN 2"/>
    <property type="match status" value="1"/>
</dbReference>
<evidence type="ECO:0000256" key="1">
    <source>
        <dbReference type="ARBA" id="ARBA00023242"/>
    </source>
</evidence>
<organism evidence="4 5">
    <name type="scientific">Plectosphaerella plurivora</name>
    <dbReference type="NCBI Taxonomy" id="936078"/>
    <lineage>
        <taxon>Eukaryota</taxon>
        <taxon>Fungi</taxon>
        <taxon>Dikarya</taxon>
        <taxon>Ascomycota</taxon>
        <taxon>Pezizomycotina</taxon>
        <taxon>Sordariomycetes</taxon>
        <taxon>Hypocreomycetidae</taxon>
        <taxon>Glomerellales</taxon>
        <taxon>Plectosphaerellaceae</taxon>
        <taxon>Plectosphaerella</taxon>
    </lineage>
</organism>
<evidence type="ECO:0000313" key="5">
    <source>
        <dbReference type="Proteomes" id="UP000770015"/>
    </source>
</evidence>
<reference evidence="4" key="1">
    <citation type="journal article" date="2021" name="Nat. Commun.">
        <title>Genetic determinants of endophytism in the Arabidopsis root mycobiome.</title>
        <authorList>
            <person name="Mesny F."/>
            <person name="Miyauchi S."/>
            <person name="Thiergart T."/>
            <person name="Pickel B."/>
            <person name="Atanasova L."/>
            <person name="Karlsson M."/>
            <person name="Huettel B."/>
            <person name="Barry K.W."/>
            <person name="Haridas S."/>
            <person name="Chen C."/>
            <person name="Bauer D."/>
            <person name="Andreopoulos W."/>
            <person name="Pangilinan J."/>
            <person name="LaButti K."/>
            <person name="Riley R."/>
            <person name="Lipzen A."/>
            <person name="Clum A."/>
            <person name="Drula E."/>
            <person name="Henrissat B."/>
            <person name="Kohler A."/>
            <person name="Grigoriev I.V."/>
            <person name="Martin F.M."/>
            <person name="Hacquard S."/>
        </authorList>
    </citation>
    <scope>NUCLEOTIDE SEQUENCE</scope>
    <source>
        <strain evidence="4">MPI-SDFR-AT-0117</strain>
    </source>
</reference>
<proteinExistence type="predicted"/>
<dbReference type="InterPro" id="IPR001138">
    <property type="entry name" value="Zn2Cys6_DnaBD"/>
</dbReference>
<dbReference type="OrthoDB" id="3546279at2759"/>
<evidence type="ECO:0000313" key="4">
    <source>
        <dbReference type="EMBL" id="KAH6665307.1"/>
    </source>
</evidence>
<accession>A0A9P8V225</accession>
<comment type="caution">
    <text evidence="4">The sequence shown here is derived from an EMBL/GenBank/DDBJ whole genome shotgun (WGS) entry which is preliminary data.</text>
</comment>
<evidence type="ECO:0000256" key="2">
    <source>
        <dbReference type="SAM" id="MobiDB-lite"/>
    </source>
</evidence>